<organism evidence="3 4">
    <name type="scientific">Pelobates cultripes</name>
    <name type="common">Western spadefoot toad</name>
    <dbReference type="NCBI Taxonomy" id="61616"/>
    <lineage>
        <taxon>Eukaryota</taxon>
        <taxon>Metazoa</taxon>
        <taxon>Chordata</taxon>
        <taxon>Craniata</taxon>
        <taxon>Vertebrata</taxon>
        <taxon>Euteleostomi</taxon>
        <taxon>Amphibia</taxon>
        <taxon>Batrachia</taxon>
        <taxon>Anura</taxon>
        <taxon>Pelobatoidea</taxon>
        <taxon>Pelobatidae</taxon>
        <taxon>Pelobates</taxon>
    </lineage>
</organism>
<feature type="compositionally biased region" description="Polar residues" evidence="2">
    <location>
        <begin position="267"/>
        <end position="292"/>
    </location>
</feature>
<evidence type="ECO:0000256" key="1">
    <source>
        <dbReference type="SAM" id="Coils"/>
    </source>
</evidence>
<keyword evidence="4" id="KW-1185">Reference proteome</keyword>
<feature type="region of interest" description="Disordered" evidence="2">
    <location>
        <begin position="863"/>
        <end position="885"/>
    </location>
</feature>
<accession>A0AAD1W6M1</accession>
<feature type="compositionally biased region" description="Polar residues" evidence="2">
    <location>
        <begin position="876"/>
        <end position="885"/>
    </location>
</feature>
<dbReference type="EMBL" id="OW240916">
    <property type="protein sequence ID" value="CAH2296013.1"/>
    <property type="molecule type" value="Genomic_DNA"/>
</dbReference>
<dbReference type="Proteomes" id="UP001295444">
    <property type="component" value="Chromosome 05"/>
</dbReference>
<sequence length="1482" mass="170846">MAAAELGTDTEFEVSAEEDTGIGLQMQLLSSQRSEERHRDHCDYLLDAIDEQLDQLQPRPTLKNSQKNADENSKSEVFNADTEQSHGQTLEIDSRNPKNEITDGLNEQKKECKKEEYKWRLTHLLGSEQTDLQEYHSDSNSAESVCTEDFVVQFNQRLVEPIVSNNSNEVDDLNGAQSNNEKSKFVENNLENAGLPEDNFSLNTARREDILQQFKEELEGDLKAAVSINDEVQCSGSTRSRRESVESLGGRISRLSQANILTPSSLSSFGKTSSVGSHFSSGAEDQQRSMGSQKDHQVDNKAVLYPLTSTIMEDFSRKIPLVIKPDLQDVSTSSLRVNPGLQGKTIDHKLDVCSSTDPSHFLDKTTPSFVVEGLTDYKTSGHYPDQKSQEEIRKSIHTAEIGFHAESWINLSKDTQKVCPKPPAENVEKSFQDASSQIQLHYGDNNALKSLCSDKDGMQRKGESFPPHTQSSLETSYTFGLRSKDHSEDLKTMDSSLKEEKAGVTQYKHIAGIPLKSFDTVTVDSDLDSVTTERVWDHIRKARGIKKGHADSGHSTRRLHWNHNERVRYTASSKMSKDDDDEEEFEIASTQWRSGSTKQWTSSPNKAQESITRAISSDFQDSPDQAQYRRAIEDLATEQVLLEESAAKLRRDAIVEEERLTKKKAQCREADLSLNDILLQKKEAYLELESLRDLLERTRNEAVRMETHVRETQMAEESLRSELVLLEYKHSDYLKELKELEMELDSIKQQCSSAHSSQISNLKYEISSLTNERDELKARLRHTEGSLTFMERQELERQLSNAKSELFSEQRTTRAKIVKLEENLEESQCKLEEKITECAEKQEKNKQLKSQLRELEKKYESQIQKQEEEASEQNEDFNQQVTELSSQVREQNTRIASLEKILSEKELDLLRLRDVISSLKAEKEAQVFAAEALKEEQNKRVLDLQQLHQQDKIMTDRQLAELKEQMHCQKQMEIQQFAENMEQVKIKALQDQAESLRKETDKALKTLEGKDKEIAKLKETLKSQKESMKKLAAELKQEAREMVHNTLLREQKKWEGEKKDALQIQRHTLEEQKLQDMADLREALENEHRMVMTLERKLADLQNEIQEHEIHKRSLLRENQEALDELRAVLKEEKQQELMKLQQELSQDRDRDLERLKIRLQQMEEEQHVLRAEKNEAVFREREALAHTERAERALAREITAECEHIMNTPGRPRTQSPSRSRSQSCLSTNQALQMLHGVNEENNQFIHELQQEVEAQKRTVIHVQREKERELQQLKEQLQMDKEKALSLLKERLIQEHIEEITNMQRDQLRGSNGPDGQSLRQQLREKDNELRAIQRNMAKWKEETATKLAQKFEEELNVELEKSLSRSKASESHRYTERVGSGVCRLSGINQDRRENSHLRSASTPSLNGVSAQHDFGALKILRNLQGRVRELRADRRVYRGASMEDLSMLRSDLGNSLIEKRPLMPDRCMTPLQGRSIRK</sequence>
<feature type="region of interest" description="Disordered" evidence="2">
    <location>
        <begin position="267"/>
        <end position="297"/>
    </location>
</feature>
<feature type="region of interest" description="Disordered" evidence="2">
    <location>
        <begin position="1305"/>
        <end position="1324"/>
    </location>
</feature>
<feature type="compositionally biased region" description="Basic and acidic residues" evidence="2">
    <location>
        <begin position="92"/>
        <end position="107"/>
    </location>
</feature>
<feature type="coiled-coil region" evidence="1">
    <location>
        <begin position="979"/>
        <end position="1173"/>
    </location>
</feature>
<proteinExistence type="predicted"/>
<feature type="region of interest" description="Disordered" evidence="2">
    <location>
        <begin position="56"/>
        <end position="107"/>
    </location>
</feature>
<name>A0AAD1W6M1_PELCU</name>
<protein>
    <submittedName>
        <fullName evidence="3">Uncharacterized protein</fullName>
    </submittedName>
</protein>
<feature type="compositionally biased region" description="Polar residues" evidence="2">
    <location>
        <begin position="1401"/>
        <end position="1412"/>
    </location>
</feature>
<evidence type="ECO:0000256" key="2">
    <source>
        <dbReference type="SAM" id="MobiDB-lite"/>
    </source>
</evidence>
<keyword evidence="1" id="KW-0175">Coiled coil</keyword>
<reference evidence="3" key="1">
    <citation type="submission" date="2022-03" db="EMBL/GenBank/DDBJ databases">
        <authorList>
            <person name="Alioto T."/>
            <person name="Alioto T."/>
            <person name="Gomez Garrido J."/>
        </authorList>
    </citation>
    <scope>NUCLEOTIDE SEQUENCE</scope>
</reference>
<gene>
    <name evidence="3" type="ORF">PECUL_23A041807</name>
</gene>
<feature type="coiled-coil region" evidence="1">
    <location>
        <begin position="1247"/>
        <end position="1292"/>
    </location>
</feature>
<evidence type="ECO:0000313" key="4">
    <source>
        <dbReference type="Proteomes" id="UP001295444"/>
    </source>
</evidence>
<evidence type="ECO:0000313" key="3">
    <source>
        <dbReference type="EMBL" id="CAH2296013.1"/>
    </source>
</evidence>
<feature type="region of interest" description="Disordered" evidence="2">
    <location>
        <begin position="1"/>
        <end position="39"/>
    </location>
</feature>
<feature type="compositionally biased region" description="Acidic residues" evidence="2">
    <location>
        <begin position="8"/>
        <end position="20"/>
    </location>
</feature>
<feature type="region of interest" description="Disordered" evidence="2">
    <location>
        <begin position="1388"/>
        <end position="1412"/>
    </location>
</feature>